<keyword evidence="2" id="KW-0479">Metal-binding</keyword>
<reference evidence="4 5" key="1">
    <citation type="submission" date="2021-11" db="EMBL/GenBank/DDBJ databases">
        <authorList>
            <person name="Depoorter E."/>
        </authorList>
    </citation>
    <scope>NUCLEOTIDE SEQUENCE [LARGE SCALE GENOMIC DNA]</scope>
    <source>
        <strain evidence="4 5">LMG 24289</strain>
    </source>
</reference>
<evidence type="ECO:0000259" key="3">
    <source>
        <dbReference type="Pfam" id="PF12850"/>
    </source>
</evidence>
<dbReference type="Proteomes" id="UP000789707">
    <property type="component" value="Unassembled WGS sequence"/>
</dbReference>
<organism evidence="4 5">
    <name type="scientific">Periweissella fabaria</name>
    <dbReference type="NCBI Taxonomy" id="546157"/>
    <lineage>
        <taxon>Bacteria</taxon>
        <taxon>Bacillati</taxon>
        <taxon>Bacillota</taxon>
        <taxon>Bacilli</taxon>
        <taxon>Lactobacillales</taxon>
        <taxon>Lactobacillaceae</taxon>
        <taxon>Periweissella</taxon>
    </lineage>
</organism>
<dbReference type="Gene3D" id="3.60.21.10">
    <property type="match status" value="1"/>
</dbReference>
<dbReference type="SUPFAM" id="SSF56300">
    <property type="entry name" value="Metallo-dependent phosphatases"/>
    <property type="match status" value="1"/>
</dbReference>
<dbReference type="InterPro" id="IPR029052">
    <property type="entry name" value="Metallo-depent_PP-like"/>
</dbReference>
<comment type="cofactor">
    <cofactor evidence="2">
        <name>a divalent metal cation</name>
        <dbReference type="ChEBI" id="CHEBI:60240"/>
    </cofactor>
</comment>
<dbReference type="RefSeq" id="WP_230097089.1">
    <property type="nucleotide sequence ID" value="NZ_CAKKNS010000006.1"/>
</dbReference>
<dbReference type="Pfam" id="PF12850">
    <property type="entry name" value="Metallophos_2"/>
    <property type="match status" value="1"/>
</dbReference>
<name>A0ABM8Z882_9LACO</name>
<dbReference type="InterPro" id="IPR000979">
    <property type="entry name" value="Phosphodiesterase_MJ0936/Vps29"/>
</dbReference>
<evidence type="ECO:0000313" key="4">
    <source>
        <dbReference type="EMBL" id="CAH0417053.1"/>
    </source>
</evidence>
<comment type="caution">
    <text evidence="4">The sequence shown here is derived from an EMBL/GenBank/DDBJ whole genome shotgun (WGS) entry which is preliminary data.</text>
</comment>
<evidence type="ECO:0000256" key="1">
    <source>
        <dbReference type="ARBA" id="ARBA00008950"/>
    </source>
</evidence>
<accession>A0ABM8Z882</accession>
<comment type="similarity">
    <text evidence="1 2">Belongs to the metallophosphoesterase superfamily. YfcE family.</text>
</comment>
<gene>
    <name evidence="4" type="ORF">WFA24289_01370</name>
</gene>
<dbReference type="NCBIfam" id="TIGR00040">
    <property type="entry name" value="yfcE"/>
    <property type="match status" value="1"/>
</dbReference>
<dbReference type="EC" id="3.1.4.-" evidence="2"/>
<dbReference type="InterPro" id="IPR024654">
    <property type="entry name" value="Calcineurin-like_PHP_lpxH"/>
</dbReference>
<evidence type="ECO:0000256" key="2">
    <source>
        <dbReference type="RuleBase" id="RU362039"/>
    </source>
</evidence>
<dbReference type="PANTHER" id="PTHR11124">
    <property type="entry name" value="VACUOLAR SORTING PROTEIN VPS29"/>
    <property type="match status" value="1"/>
</dbReference>
<evidence type="ECO:0000313" key="5">
    <source>
        <dbReference type="Proteomes" id="UP000789707"/>
    </source>
</evidence>
<sequence length="175" mass="19591">MAKYLFISDAHGDRDILTQIFTANKDQVTQIFYNGDSELPANDEVFDDVITVAGNMDFDRKYELTNHYQTKEQSIFQTHGHLLGVNYSLTKLILAAKAVNAQIVTFGHTHQLGVEVADNMLIINPGSISQPRGKYAHLGGTYAIVTVDASTYDVQYYNRAMVAIPDLHFIFNLSE</sequence>
<protein>
    <recommendedName>
        <fullName evidence="2">Phosphoesterase</fullName>
        <ecNumber evidence="2">3.1.4.-</ecNumber>
    </recommendedName>
</protein>
<feature type="domain" description="Calcineurin-like phosphoesterase" evidence="3">
    <location>
        <begin position="5"/>
        <end position="149"/>
    </location>
</feature>
<proteinExistence type="inferred from homology"/>
<keyword evidence="5" id="KW-1185">Reference proteome</keyword>
<dbReference type="EMBL" id="CAKKNS010000006">
    <property type="protein sequence ID" value="CAH0417053.1"/>
    <property type="molecule type" value="Genomic_DNA"/>
</dbReference>